<sequence>MKTLKMRRIISLVLAIGIIGGLGSVAYFSDKENVNGDLKLTLGTLSSEATKTVKIEKMDIEVPVSDTFIITNNGTLDQRMTLNFKNSSIGNDGLEKIKYSLSFESSENRNIQGYGNGEETLLSLFNKNIQLLDTEGNEVVLNDGEVLTATLTLNMQRDMPENYSNAEFKFDLNIGYAQENSK</sequence>
<proteinExistence type="predicted"/>
<dbReference type="Pfam" id="PF12389">
    <property type="entry name" value="Peptidase_M73"/>
    <property type="match status" value="1"/>
</dbReference>
<organism evidence="1 2">
    <name type="scientific">Clostridium perfringens (strain ATCC 13124 / DSM 756 / JCM 1290 / NCIMB 6125 / NCTC 8237 / Type A)</name>
    <dbReference type="NCBI Taxonomy" id="195103"/>
    <lineage>
        <taxon>Bacteria</taxon>
        <taxon>Bacillati</taxon>
        <taxon>Bacillota</taxon>
        <taxon>Clostridia</taxon>
        <taxon>Eubacteriales</taxon>
        <taxon>Clostridiaceae</taxon>
        <taxon>Clostridium</taxon>
    </lineage>
</organism>
<reference evidence="1 2" key="1">
    <citation type="journal article" date="2006" name="Genome Res.">
        <title>Skewed genomic variability in strains of the toxigenic bacterial pathogen, Clostridium perfringens.</title>
        <authorList>
            <person name="Myers G.S."/>
            <person name="Rasko D.A."/>
            <person name="Cheung J.K."/>
            <person name="Ravel J."/>
            <person name="Seshadri R."/>
            <person name="Deboy R.T."/>
            <person name="Ren Q."/>
            <person name="Varga J."/>
            <person name="Awad M.M."/>
            <person name="Brinkac L.M."/>
            <person name="Daugherty S.C."/>
            <person name="Haft D.H."/>
            <person name="Dodson R.J."/>
            <person name="Madupu R."/>
            <person name="Nelson W.C."/>
            <person name="Rosovitz M.J."/>
            <person name="Sullivan S.A."/>
            <person name="Khouri H."/>
            <person name="Dimitrov G.I."/>
            <person name="Watkins K.L."/>
            <person name="Mulligan S."/>
            <person name="Benton J."/>
            <person name="Radune D."/>
            <person name="Fisher D.J."/>
            <person name="Atkins H.S."/>
            <person name="Hiscox T."/>
            <person name="Jost B.H."/>
            <person name="Billington S.J."/>
            <person name="Songer J.G."/>
            <person name="McClane B.A."/>
            <person name="Titball R.W."/>
            <person name="Rood J.I."/>
            <person name="Melville S.B."/>
            <person name="Paulsen I.T."/>
        </authorList>
    </citation>
    <scope>NUCLEOTIDE SEQUENCE [LARGE SCALE GENOMIC DNA]</scope>
    <source>
        <strain evidence="2">ATCC 13124 / DSM 756 / JCM 1290 / NCIMB 6125 / NCTC 8237 / S 107 / Type A</strain>
    </source>
</reference>
<dbReference type="KEGG" id="cpf:CPF_2544"/>
<dbReference type="PaxDb" id="195103-CPF_2544"/>
<dbReference type="InterPro" id="IPR022121">
    <property type="entry name" value="Peptidase_M73_camelysin"/>
</dbReference>
<gene>
    <name evidence="1" type="ordered locus">CPF_2544</name>
</gene>
<keyword evidence="2" id="KW-1185">Reference proteome</keyword>
<dbReference type="AlphaFoldDB" id="A0A0H2YQS1"/>
<accession>A0A0H2YQS1</accession>
<dbReference type="NCBIfam" id="TIGR04088">
    <property type="entry name" value="cognate_SipW"/>
    <property type="match status" value="1"/>
</dbReference>
<name>A0A0H2YQS1_CLOP1</name>
<dbReference type="EMBL" id="CP000246">
    <property type="protein sequence ID" value="ABG82911.1"/>
    <property type="molecule type" value="Genomic_DNA"/>
</dbReference>
<protein>
    <submittedName>
        <fullName evidence="1">Uncharacterized protein</fullName>
    </submittedName>
</protein>
<dbReference type="HOGENOM" id="CLU_1479625_0_0_9"/>
<evidence type="ECO:0000313" key="1">
    <source>
        <dbReference type="EMBL" id="ABG82911.1"/>
    </source>
</evidence>
<dbReference type="STRING" id="195103.CPF_2544"/>
<dbReference type="InterPro" id="IPR023833">
    <property type="entry name" value="Signal_pept_SipW-depend-type"/>
</dbReference>
<evidence type="ECO:0000313" key="2">
    <source>
        <dbReference type="Proteomes" id="UP000001823"/>
    </source>
</evidence>
<dbReference type="RefSeq" id="WP_011591093.1">
    <property type="nucleotide sequence ID" value="NC_008261.1"/>
</dbReference>
<dbReference type="Proteomes" id="UP000001823">
    <property type="component" value="Chromosome"/>
</dbReference>